<dbReference type="InterPro" id="IPR002013">
    <property type="entry name" value="SAC_dom"/>
</dbReference>
<dbReference type="EMBL" id="JAPCWZ010000003">
    <property type="protein sequence ID" value="KAK8874816.1"/>
    <property type="molecule type" value="Genomic_DNA"/>
</dbReference>
<feature type="compositionally biased region" description="Low complexity" evidence="1">
    <location>
        <begin position="245"/>
        <end position="260"/>
    </location>
</feature>
<feature type="compositionally biased region" description="Polar residues" evidence="1">
    <location>
        <begin position="908"/>
        <end position="920"/>
    </location>
</feature>
<accession>A0ABR2JAK3</accession>
<feature type="domain" description="HSac2" evidence="3">
    <location>
        <begin position="769"/>
        <end position="932"/>
    </location>
</feature>
<feature type="region of interest" description="Disordered" evidence="1">
    <location>
        <begin position="238"/>
        <end position="285"/>
    </location>
</feature>
<protein>
    <submittedName>
        <fullName evidence="4">SacI homology domain-containing protein</fullName>
    </submittedName>
</protein>
<proteinExistence type="predicted"/>
<evidence type="ECO:0000256" key="1">
    <source>
        <dbReference type="SAM" id="MobiDB-lite"/>
    </source>
</evidence>
<feature type="region of interest" description="Disordered" evidence="1">
    <location>
        <begin position="395"/>
        <end position="434"/>
    </location>
</feature>
<evidence type="ECO:0000313" key="4">
    <source>
        <dbReference type="EMBL" id="KAK8874816.1"/>
    </source>
</evidence>
<dbReference type="PANTHER" id="PTHR45662:SF7">
    <property type="entry name" value="SACI DOMAIN PROTEIN (AFU_ORTHOLOGUE AFUA_1G15890)"/>
    <property type="match status" value="1"/>
</dbReference>
<dbReference type="PROSITE" id="PS50275">
    <property type="entry name" value="SAC"/>
    <property type="match status" value="1"/>
</dbReference>
<dbReference type="PANTHER" id="PTHR45662">
    <property type="entry name" value="PHOSPHATIDYLINOSITIDE PHOSPHATASE SAC1"/>
    <property type="match status" value="1"/>
</dbReference>
<dbReference type="Proteomes" id="UP001390339">
    <property type="component" value="Unassembled WGS sequence"/>
</dbReference>
<dbReference type="Pfam" id="PF02383">
    <property type="entry name" value="Syja_N"/>
    <property type="match status" value="1"/>
</dbReference>
<feature type="compositionally biased region" description="Gly residues" evidence="1">
    <location>
        <begin position="922"/>
        <end position="932"/>
    </location>
</feature>
<reference evidence="4 5" key="1">
    <citation type="journal article" date="2024" name="IMA Fungus">
        <title>Apiospora arundinis, a panoply of carbohydrate-active enzymes and secondary metabolites.</title>
        <authorList>
            <person name="Sorensen T."/>
            <person name="Petersen C."/>
            <person name="Muurmann A.T."/>
            <person name="Christiansen J.V."/>
            <person name="Brundto M.L."/>
            <person name="Overgaard C.K."/>
            <person name="Boysen A.T."/>
            <person name="Wollenberg R.D."/>
            <person name="Larsen T.O."/>
            <person name="Sorensen J.L."/>
            <person name="Nielsen K.L."/>
            <person name="Sondergaard T.E."/>
        </authorList>
    </citation>
    <scope>NUCLEOTIDE SEQUENCE [LARGE SCALE GENOMIC DNA]</scope>
    <source>
        <strain evidence="4 5">AAU 773</strain>
    </source>
</reference>
<name>A0ABR2JAK3_9PEZI</name>
<organism evidence="4 5">
    <name type="scientific">Apiospora arundinis</name>
    <dbReference type="NCBI Taxonomy" id="335852"/>
    <lineage>
        <taxon>Eukaryota</taxon>
        <taxon>Fungi</taxon>
        <taxon>Dikarya</taxon>
        <taxon>Ascomycota</taxon>
        <taxon>Pezizomycotina</taxon>
        <taxon>Sordariomycetes</taxon>
        <taxon>Xylariomycetidae</taxon>
        <taxon>Amphisphaeriales</taxon>
        <taxon>Apiosporaceae</taxon>
        <taxon>Apiospora</taxon>
    </lineage>
</organism>
<evidence type="ECO:0000259" key="2">
    <source>
        <dbReference type="PROSITE" id="PS50275"/>
    </source>
</evidence>
<sequence>MPAPLARKLLICAAVDGLIIQPLTQQKGQRAPSQPVKVRYGEATTLSSLPRDQLPDVSRPNSSFEAFGVIGLFTVSRLSYLITITGRQQVAQVRGYPVYVVTDVALTPCTSQSEAEAAIRHTSVQIRRANRAREGRQEGDGTTDDSDTDAASMLGDADADEVQSDREDQPGNKDGSSSNNGGGGGGGGLAPASEGHHVRRSSVAEDVIKRRGTYGRFAQRWFSHGGWMQEQARSLGVSDDKTLASSSSSSLKGQSQQQPQEATSAGETDERSKKEQTEQEADKELGKAVVAETADKGVATAVSTAESLLPKLLRMAHIWFGESKSFYFSYDIDITRSLEKKGTRVADAPLHQTADPLFFWNRNLLHPFEEANESALLLPLMQGFVGQRLFVMDRDPPQVDSDTDPNASVELSAWKPREDSSLDPDNPPEDKDLRSSEKKFLITVISRRSTERAGLRYLRRGIDDEGNTANGVETEQILSTASWADGKVHSFVQIRGSIPLFFTQSPYSLKPVPELQHSEATNFRAFSRHFEQLGARYGKMQLVNLVEKHGVESLIGNAYEKNVEMYNEEKKKKKEEGQELDFEWFDFHSACRGMKFENVSLLIDILGPRLEEWGSTVEVDGKGDDQTTLVQKQKGALRTNCMDCLDRTNVCQSSFGKYMLEQQFKEEGFDMAAQVDQQTSWFNTLWADNGDAISKQYASTAAMKGDYTRTRKRDFQGMVNDLGLSLTRFYNGMVNDYFSQAAIDFFLGNVTSLVFEEFEATMMTKDPAVSMAKMRDQAIETSRKIVVEEDKEDFIGGWTLLSPHHSDTIKSLPFEEVVLLLTGTALYLCRFDWKLDKVSSFERVDMSHVLGIQVGAYITSTISPAQADESKNMGLVVTYEPGEKDIRRVNTRSLSSVSGPPPQDGSDENTSGTPLASPTAPSGGGGGGGGVFGPIFGAGRKQPEPKQPPKKIALKALYAQSSFADAKAKTNINNGRDSKVLTEAQQVDMLASEIERLAFVNQPVARMQGEAERKSIVERKDIISLAEAKRNTGLLEQLGHTIKKLVWA</sequence>
<feature type="domain" description="SAC" evidence="2">
    <location>
        <begin position="323"/>
        <end position="699"/>
    </location>
</feature>
<feature type="compositionally biased region" description="Gly residues" evidence="1">
    <location>
        <begin position="180"/>
        <end position="189"/>
    </location>
</feature>
<keyword evidence="5" id="KW-1185">Reference proteome</keyword>
<comment type="caution">
    <text evidence="4">The sequence shown here is derived from an EMBL/GenBank/DDBJ whole genome shotgun (WGS) entry which is preliminary data.</text>
</comment>
<dbReference type="Pfam" id="PF12456">
    <property type="entry name" value="hSac2"/>
    <property type="match status" value="1"/>
</dbReference>
<evidence type="ECO:0000259" key="3">
    <source>
        <dbReference type="PROSITE" id="PS51791"/>
    </source>
</evidence>
<feature type="compositionally biased region" description="Basic and acidic residues" evidence="1">
    <location>
        <begin position="268"/>
        <end position="285"/>
    </location>
</feature>
<evidence type="ECO:0000313" key="5">
    <source>
        <dbReference type="Proteomes" id="UP001390339"/>
    </source>
</evidence>
<feature type="region of interest" description="Disordered" evidence="1">
    <location>
        <begin position="126"/>
        <end position="204"/>
    </location>
</feature>
<gene>
    <name evidence="4" type="ORF">PGQ11_005330</name>
</gene>
<dbReference type="PROSITE" id="PS51791">
    <property type="entry name" value="HSAC2"/>
    <property type="match status" value="1"/>
</dbReference>
<feature type="region of interest" description="Disordered" evidence="1">
    <location>
        <begin position="887"/>
        <end position="948"/>
    </location>
</feature>
<dbReference type="InterPro" id="IPR034753">
    <property type="entry name" value="hSac2"/>
</dbReference>
<dbReference type="InterPro" id="IPR022158">
    <property type="entry name" value="Inositol_phosphatase"/>
</dbReference>